<comment type="catalytic activity">
    <reaction evidence="1">
        <text>S-ubiquitinyl-[E2 ubiquitin-conjugating enzyme]-L-cysteine + [acceptor protein]-L-lysine = [E2 ubiquitin-conjugating enzyme]-L-cysteine + N(6)-ubiquitinyl-[acceptor protein]-L-lysine.</text>
        <dbReference type="EC" id="2.3.2.27"/>
    </reaction>
</comment>
<evidence type="ECO:0000256" key="4">
    <source>
        <dbReference type="ARBA" id="ARBA00022679"/>
    </source>
</evidence>
<evidence type="ECO:0000256" key="13">
    <source>
        <dbReference type="SAM" id="Phobius"/>
    </source>
</evidence>
<name>A0A8T2A5G0_ARASU</name>
<dbReference type="Pfam" id="PF12483">
    <property type="entry name" value="GIDE"/>
    <property type="match status" value="1"/>
</dbReference>
<keyword evidence="5 13" id="KW-0812">Transmembrane</keyword>
<dbReference type="InterPro" id="IPR022170">
    <property type="entry name" value="MUL1-like"/>
</dbReference>
<comment type="subcellular location">
    <subcellularLocation>
        <location evidence="2">Membrane</location>
        <topology evidence="2">Multi-pass membrane protein</topology>
    </subcellularLocation>
</comment>
<dbReference type="PANTHER" id="PTHR47568">
    <property type="match status" value="1"/>
</dbReference>
<evidence type="ECO:0000313" key="15">
    <source>
        <dbReference type="EMBL" id="KAG7566776.1"/>
    </source>
</evidence>
<evidence type="ECO:0000259" key="14">
    <source>
        <dbReference type="PROSITE" id="PS50089"/>
    </source>
</evidence>
<feature type="transmembrane region" description="Helical" evidence="13">
    <location>
        <begin position="247"/>
        <end position="269"/>
    </location>
</feature>
<organism evidence="15 16">
    <name type="scientific">Arabidopsis suecica</name>
    <name type="common">Swedish thale-cress</name>
    <name type="synonym">Cardaminopsis suecica</name>
    <dbReference type="NCBI Taxonomy" id="45249"/>
    <lineage>
        <taxon>Eukaryota</taxon>
        <taxon>Viridiplantae</taxon>
        <taxon>Streptophyta</taxon>
        <taxon>Embryophyta</taxon>
        <taxon>Tracheophyta</taxon>
        <taxon>Spermatophyta</taxon>
        <taxon>Magnoliopsida</taxon>
        <taxon>eudicotyledons</taxon>
        <taxon>Gunneridae</taxon>
        <taxon>Pentapetalae</taxon>
        <taxon>rosids</taxon>
        <taxon>malvids</taxon>
        <taxon>Brassicales</taxon>
        <taxon>Brassicaceae</taxon>
        <taxon>Camelineae</taxon>
        <taxon>Arabidopsis</taxon>
    </lineage>
</organism>
<feature type="domain" description="RING-type" evidence="14">
    <location>
        <begin position="317"/>
        <end position="348"/>
    </location>
</feature>
<dbReference type="EMBL" id="JAEFBJ010000010">
    <property type="protein sequence ID" value="KAG7566776.1"/>
    <property type="molecule type" value="Genomic_DNA"/>
</dbReference>
<keyword evidence="16" id="KW-1185">Reference proteome</keyword>
<evidence type="ECO:0000256" key="2">
    <source>
        <dbReference type="ARBA" id="ARBA00004141"/>
    </source>
</evidence>
<keyword evidence="7 12" id="KW-0863">Zinc-finger</keyword>
<keyword evidence="8" id="KW-0833">Ubl conjugation pathway</keyword>
<dbReference type="PANTHER" id="PTHR47568:SF2">
    <property type="entry name" value="E3 UBIQUITIN-PROTEIN LIGASE SP1-RELATED"/>
    <property type="match status" value="1"/>
</dbReference>
<evidence type="ECO:0000256" key="7">
    <source>
        <dbReference type="ARBA" id="ARBA00022771"/>
    </source>
</evidence>
<protein>
    <recommendedName>
        <fullName evidence="3">RING-type E3 ubiquitin transferase</fullName>
        <ecNumber evidence="3">2.3.2.27</ecNumber>
    </recommendedName>
</protein>
<evidence type="ECO:0000313" key="16">
    <source>
        <dbReference type="Proteomes" id="UP000694251"/>
    </source>
</evidence>
<keyword evidence="10 13" id="KW-1133">Transmembrane helix</keyword>
<dbReference type="EC" id="2.3.2.27" evidence="3"/>
<feature type="transmembrane region" description="Helical" evidence="13">
    <location>
        <begin position="152"/>
        <end position="177"/>
    </location>
</feature>
<evidence type="ECO:0000256" key="10">
    <source>
        <dbReference type="ARBA" id="ARBA00022989"/>
    </source>
</evidence>
<dbReference type="OrthoDB" id="1711136at2759"/>
<keyword evidence="9" id="KW-0862">Zinc</keyword>
<evidence type="ECO:0000256" key="11">
    <source>
        <dbReference type="ARBA" id="ARBA00023136"/>
    </source>
</evidence>
<evidence type="ECO:0000256" key="9">
    <source>
        <dbReference type="ARBA" id="ARBA00022833"/>
    </source>
</evidence>
<keyword evidence="6" id="KW-0479">Metal-binding</keyword>
<dbReference type="InterPro" id="IPR001841">
    <property type="entry name" value="Znf_RING"/>
</dbReference>
<dbReference type="GO" id="GO:0016567">
    <property type="term" value="P:protein ubiquitination"/>
    <property type="evidence" value="ECO:0007669"/>
    <property type="project" value="InterPro"/>
</dbReference>
<evidence type="ECO:0000256" key="5">
    <source>
        <dbReference type="ARBA" id="ARBA00022692"/>
    </source>
</evidence>
<dbReference type="GO" id="GO:0061630">
    <property type="term" value="F:ubiquitin protein ligase activity"/>
    <property type="evidence" value="ECO:0007669"/>
    <property type="project" value="UniProtKB-EC"/>
</dbReference>
<proteinExistence type="predicted"/>
<sequence length="360" mass="40518">MIHLGGLTCCVSGGVLYLLSMIPGSFFEMLNSVTRVHQIKDLEKLLQVEGKIIAVSGIVGSHTPIKCEHSDTLCVYLEEKAQQLFLKRNWLFSWVEDSKWMLPQTKEVPWYLDDGTGCVNVVGAENAIALALKAGGEVFEGSKPSSDCLKGLVVFPLFPAFYLIAYVFCLLNAKIVWHHYCLQMLGVRRTEHVLPIGTPVTVVGEAVKDGIRGFRIQKPEKGLFFVSPVPLDKIISPLGKWLRRFKYVYVGLTVVGVILISKPVIEYILERRRGRLLRKRVADAAAKRAKLVARGLETQHENSLDSTSRDRNVLDLCVICLEQKYEKCGHMCCCFTCSLHVKTCPLCRRLIELVLKIDRR</sequence>
<gene>
    <name evidence="15" type="ORF">ISN44_As10g032940</name>
</gene>
<dbReference type="GO" id="GO:0008270">
    <property type="term" value="F:zinc ion binding"/>
    <property type="evidence" value="ECO:0007669"/>
    <property type="project" value="UniProtKB-KW"/>
</dbReference>
<evidence type="ECO:0000256" key="1">
    <source>
        <dbReference type="ARBA" id="ARBA00000900"/>
    </source>
</evidence>
<dbReference type="InterPro" id="IPR044231">
    <property type="entry name" value="SP1/SPL1"/>
</dbReference>
<dbReference type="Proteomes" id="UP000694251">
    <property type="component" value="Chromosome 10"/>
</dbReference>
<comment type="caution">
    <text evidence="15">The sequence shown here is derived from an EMBL/GenBank/DDBJ whole genome shotgun (WGS) entry which is preliminary data.</text>
</comment>
<dbReference type="AlphaFoldDB" id="A0A8T2A5G0"/>
<keyword evidence="11 13" id="KW-0472">Membrane</keyword>
<keyword evidence="4" id="KW-0808">Transferase</keyword>
<dbReference type="GO" id="GO:0016020">
    <property type="term" value="C:membrane"/>
    <property type="evidence" value="ECO:0007669"/>
    <property type="project" value="UniProtKB-SubCell"/>
</dbReference>
<evidence type="ECO:0000256" key="6">
    <source>
        <dbReference type="ARBA" id="ARBA00022723"/>
    </source>
</evidence>
<evidence type="ECO:0000256" key="12">
    <source>
        <dbReference type="PROSITE-ProRule" id="PRU00175"/>
    </source>
</evidence>
<reference evidence="15 16" key="1">
    <citation type="submission" date="2020-12" db="EMBL/GenBank/DDBJ databases">
        <title>Concerted genomic and epigenomic changes stabilize Arabidopsis allopolyploids.</title>
        <authorList>
            <person name="Chen Z."/>
        </authorList>
    </citation>
    <scope>NUCLEOTIDE SEQUENCE [LARGE SCALE GENOMIC DNA]</scope>
    <source>
        <strain evidence="15">As9502</strain>
        <tissue evidence="15">Leaf</tissue>
    </source>
</reference>
<evidence type="ECO:0000256" key="3">
    <source>
        <dbReference type="ARBA" id="ARBA00012483"/>
    </source>
</evidence>
<dbReference type="PROSITE" id="PS50089">
    <property type="entry name" value="ZF_RING_2"/>
    <property type="match status" value="1"/>
</dbReference>
<dbReference type="Pfam" id="PF13920">
    <property type="entry name" value="zf-C3HC4_3"/>
    <property type="match status" value="1"/>
</dbReference>
<evidence type="ECO:0000256" key="8">
    <source>
        <dbReference type="ARBA" id="ARBA00022786"/>
    </source>
</evidence>
<accession>A0A8T2A5G0</accession>